<protein>
    <recommendedName>
        <fullName evidence="13">GH16 domain-containing protein</fullName>
    </recommendedName>
</protein>
<name>A0A1Z5K9E9_FISSO</name>
<accession>A0A1Z5K9E9</accession>
<evidence type="ECO:0000256" key="1">
    <source>
        <dbReference type="ARBA" id="ARBA00004606"/>
    </source>
</evidence>
<dbReference type="OrthoDB" id="412647at2759"/>
<comment type="caution">
    <text evidence="14">The sequence shown here is derived from an EMBL/GenBank/DDBJ whole genome shotgun (WGS) entry which is preliminary data.</text>
</comment>
<evidence type="ECO:0000256" key="12">
    <source>
        <dbReference type="SAM" id="SignalP"/>
    </source>
</evidence>
<feature type="signal peptide" evidence="12">
    <location>
        <begin position="1"/>
        <end position="32"/>
    </location>
</feature>
<feature type="region of interest" description="Disordered" evidence="10">
    <location>
        <begin position="56"/>
        <end position="112"/>
    </location>
</feature>
<comment type="subcellular location">
    <subcellularLocation>
        <location evidence="1">Membrane</location>
        <topology evidence="1">Single-pass type II membrane protein</topology>
    </subcellularLocation>
</comment>
<keyword evidence="15" id="KW-1185">Reference proteome</keyword>
<dbReference type="PROSITE" id="PS00022">
    <property type="entry name" value="EGF_1"/>
    <property type="match status" value="1"/>
</dbReference>
<dbReference type="Gene3D" id="2.60.120.200">
    <property type="match status" value="1"/>
</dbReference>
<dbReference type="Proteomes" id="UP000198406">
    <property type="component" value="Unassembled WGS sequence"/>
</dbReference>
<evidence type="ECO:0000256" key="5">
    <source>
        <dbReference type="ARBA" id="ARBA00022989"/>
    </source>
</evidence>
<dbReference type="EMBL" id="BDSP01000189">
    <property type="protein sequence ID" value="GAX22741.1"/>
    <property type="molecule type" value="Genomic_DNA"/>
</dbReference>
<keyword evidence="9" id="KW-0961">Cell wall biogenesis/degradation</keyword>
<dbReference type="GO" id="GO:0005789">
    <property type="term" value="C:endoplasmic reticulum membrane"/>
    <property type="evidence" value="ECO:0007669"/>
    <property type="project" value="TreeGrafter"/>
</dbReference>
<dbReference type="InterPro" id="IPR013320">
    <property type="entry name" value="ConA-like_dom_sf"/>
</dbReference>
<evidence type="ECO:0000256" key="4">
    <source>
        <dbReference type="ARBA" id="ARBA00022968"/>
    </source>
</evidence>
<dbReference type="Pfam" id="PF23106">
    <property type="entry name" value="EGF_Teneurin"/>
    <property type="match status" value="1"/>
</dbReference>
<dbReference type="GO" id="GO:0005886">
    <property type="term" value="C:plasma membrane"/>
    <property type="evidence" value="ECO:0007669"/>
    <property type="project" value="TreeGrafter"/>
</dbReference>
<evidence type="ECO:0000256" key="9">
    <source>
        <dbReference type="ARBA" id="ARBA00023316"/>
    </source>
</evidence>
<comment type="similarity">
    <text evidence="2">Belongs to the SKN1/KRE6 family.</text>
</comment>
<keyword evidence="4" id="KW-0735">Signal-anchor</keyword>
<keyword evidence="5 11" id="KW-1133">Transmembrane helix</keyword>
<feature type="transmembrane region" description="Helical" evidence="11">
    <location>
        <begin position="626"/>
        <end position="647"/>
    </location>
</feature>
<feature type="domain" description="GH16" evidence="13">
    <location>
        <begin position="106"/>
        <end position="518"/>
    </location>
</feature>
<dbReference type="PANTHER" id="PTHR31361">
    <property type="entry name" value="BETA-GLUCAN SYNTHESIS-ASSOCIATED PROTEIN KRE6-RELATED"/>
    <property type="match status" value="1"/>
</dbReference>
<evidence type="ECO:0000256" key="6">
    <source>
        <dbReference type="ARBA" id="ARBA00023136"/>
    </source>
</evidence>
<dbReference type="PANTHER" id="PTHR31361:SF1">
    <property type="entry name" value="BETA-GLUCAN SYNTHESIS-ASSOCIATED PROTEIN KRE6-RELATED"/>
    <property type="match status" value="1"/>
</dbReference>
<dbReference type="SUPFAM" id="SSF49899">
    <property type="entry name" value="Concanavalin A-like lectins/glucanases"/>
    <property type="match status" value="1"/>
</dbReference>
<dbReference type="PROSITE" id="PS51762">
    <property type="entry name" value="GH16_2"/>
    <property type="match status" value="1"/>
</dbReference>
<dbReference type="PROSITE" id="PS01186">
    <property type="entry name" value="EGF_2"/>
    <property type="match status" value="1"/>
</dbReference>
<feature type="compositionally biased region" description="Low complexity" evidence="10">
    <location>
        <begin position="62"/>
        <end position="77"/>
    </location>
</feature>
<organism evidence="14 15">
    <name type="scientific">Fistulifera solaris</name>
    <name type="common">Oleaginous diatom</name>
    <dbReference type="NCBI Taxonomy" id="1519565"/>
    <lineage>
        <taxon>Eukaryota</taxon>
        <taxon>Sar</taxon>
        <taxon>Stramenopiles</taxon>
        <taxon>Ochrophyta</taxon>
        <taxon>Bacillariophyta</taxon>
        <taxon>Bacillariophyceae</taxon>
        <taxon>Bacillariophycidae</taxon>
        <taxon>Naviculales</taxon>
        <taxon>Naviculaceae</taxon>
        <taxon>Fistulifera</taxon>
    </lineage>
</organism>
<dbReference type="GO" id="GO:0071555">
    <property type="term" value="P:cell wall organization"/>
    <property type="evidence" value="ECO:0007669"/>
    <property type="project" value="UniProtKB-KW"/>
</dbReference>
<evidence type="ECO:0000256" key="11">
    <source>
        <dbReference type="SAM" id="Phobius"/>
    </source>
</evidence>
<dbReference type="InterPro" id="IPR000757">
    <property type="entry name" value="Beta-glucanase-like"/>
</dbReference>
<keyword evidence="6 11" id="KW-0472">Membrane</keyword>
<evidence type="ECO:0000313" key="15">
    <source>
        <dbReference type="Proteomes" id="UP000198406"/>
    </source>
</evidence>
<evidence type="ECO:0000259" key="13">
    <source>
        <dbReference type="PROSITE" id="PS51762"/>
    </source>
</evidence>
<keyword evidence="3 11" id="KW-0812">Transmembrane</keyword>
<dbReference type="InParanoid" id="A0A1Z5K9E9"/>
<dbReference type="Pfam" id="PF03935">
    <property type="entry name" value="SKN1_KRE6_Sbg1"/>
    <property type="match status" value="1"/>
</dbReference>
<keyword evidence="12" id="KW-0732">Signal</keyword>
<dbReference type="AlphaFoldDB" id="A0A1Z5K9E9"/>
<keyword evidence="8" id="KW-0325">Glycoprotein</keyword>
<keyword evidence="7" id="KW-1015">Disulfide bond</keyword>
<dbReference type="InterPro" id="IPR000742">
    <property type="entry name" value="EGF"/>
</dbReference>
<dbReference type="GO" id="GO:0006078">
    <property type="term" value="P:(1-&gt;6)-beta-D-glucan biosynthetic process"/>
    <property type="evidence" value="ECO:0007669"/>
    <property type="project" value="TreeGrafter"/>
</dbReference>
<evidence type="ECO:0000256" key="2">
    <source>
        <dbReference type="ARBA" id="ARBA00010962"/>
    </source>
</evidence>
<dbReference type="GO" id="GO:0015926">
    <property type="term" value="F:glucosidase activity"/>
    <property type="evidence" value="ECO:0007669"/>
    <property type="project" value="TreeGrafter"/>
</dbReference>
<evidence type="ECO:0000256" key="3">
    <source>
        <dbReference type="ARBA" id="ARBA00022692"/>
    </source>
</evidence>
<feature type="chain" id="PRO_5012351373" description="GH16 domain-containing protein" evidence="12">
    <location>
        <begin position="33"/>
        <end position="684"/>
    </location>
</feature>
<evidence type="ECO:0000256" key="8">
    <source>
        <dbReference type="ARBA" id="ARBA00023180"/>
    </source>
</evidence>
<dbReference type="InterPro" id="IPR005629">
    <property type="entry name" value="Skn1/Kre6/Sbg1"/>
</dbReference>
<evidence type="ECO:0000256" key="10">
    <source>
        <dbReference type="SAM" id="MobiDB-lite"/>
    </source>
</evidence>
<feature type="compositionally biased region" description="Low complexity" evidence="10">
    <location>
        <begin position="85"/>
        <end position="112"/>
    </location>
</feature>
<proteinExistence type="inferred from homology"/>
<gene>
    <name evidence="14" type="ORF">FisN_2Lh582</name>
</gene>
<sequence>MILTATKKEVSPRIPTKLVLLIVCLLPGLIIPSENPAGWVDPDTPWEARTTQKYNAIPHQPSSSSSSSSSTTSTITSNKRKRPTAEASAQPSAAPSHSTEFPSQSPSLSPSSYPTYVPRNFQLVFSDEFNTPFRTFVDGADPRWTALDKNDYTNDALHYYSPENAFTNEQGELVITSEAKNTDIVGFDDIQLKKTRVTKHFRSAMLQTWNKFCFTGGIMEAEVILPGKHNVGGLWPAFWLLGNLARHTYVGTSEHIWPWSSTTCTRKSFTAQAVSACDRAAHYGLEQGVGRGAPEIDVFEVQPGNIKGNTGPFLKTTVGQPFMSASFQVAPGRSANRPGPGEWPGPTQWYKGLTPGRNTSLNILFYGDYNHFLDDVHPAEQDYWSDAISMNRQLDQTYFENPHVYRVEWEPPTEGFGGYLHWFLDGELVFALNGTGIQSAGYGAEISSEPSYILLNTAISKQWGFPHECPANCPCKQYDCNSEHWESACGFSEGFCDMIKTRPQYKINWVRVYQDPQNPIHKVGCSTPERPTRRFIEAREHLYKSPSDVRPLKGVQRGGGICLPSAAGVVPDACGGDERGRCTAGKVCECRVGWTGPHCLAPQGRDPILYDEPDSILDVGFIPPRVFPMFLAVGGILLLSLLLLTIAGRRRLESWSPIPSVEAQSLAKFTAQDNYSGQQEVYWT</sequence>
<evidence type="ECO:0000313" key="14">
    <source>
        <dbReference type="EMBL" id="GAX22741.1"/>
    </source>
</evidence>
<reference evidence="14 15" key="1">
    <citation type="journal article" date="2015" name="Plant Cell">
        <title>Oil accumulation by the oleaginous diatom Fistulifera solaris as revealed by the genome and transcriptome.</title>
        <authorList>
            <person name="Tanaka T."/>
            <person name="Maeda Y."/>
            <person name="Veluchamy A."/>
            <person name="Tanaka M."/>
            <person name="Abida H."/>
            <person name="Marechal E."/>
            <person name="Bowler C."/>
            <person name="Muto M."/>
            <person name="Sunaga Y."/>
            <person name="Tanaka M."/>
            <person name="Yoshino T."/>
            <person name="Taniguchi T."/>
            <person name="Fukuda Y."/>
            <person name="Nemoto M."/>
            <person name="Matsumoto M."/>
            <person name="Wong P.S."/>
            <person name="Aburatani S."/>
            <person name="Fujibuchi W."/>
        </authorList>
    </citation>
    <scope>NUCLEOTIDE SEQUENCE [LARGE SCALE GENOMIC DNA]</scope>
    <source>
        <strain evidence="14 15">JPCC DA0580</strain>
    </source>
</reference>
<evidence type="ECO:0000256" key="7">
    <source>
        <dbReference type="ARBA" id="ARBA00023157"/>
    </source>
</evidence>